<organism evidence="1 2">
    <name type="scientific">Oceanicoccus sagamiensis</name>
    <dbReference type="NCBI Taxonomy" id="716816"/>
    <lineage>
        <taxon>Bacteria</taxon>
        <taxon>Pseudomonadati</taxon>
        <taxon>Pseudomonadota</taxon>
        <taxon>Gammaproteobacteria</taxon>
        <taxon>Cellvibrionales</taxon>
        <taxon>Spongiibacteraceae</taxon>
        <taxon>Oceanicoccus</taxon>
    </lineage>
</organism>
<evidence type="ECO:0008006" key="3">
    <source>
        <dbReference type="Google" id="ProtNLM"/>
    </source>
</evidence>
<dbReference type="OrthoDB" id="980856at2"/>
<dbReference type="SUPFAM" id="SSF46458">
    <property type="entry name" value="Globin-like"/>
    <property type="match status" value="1"/>
</dbReference>
<dbReference type="KEGG" id="osg:BST96_11775"/>
<dbReference type="InterPro" id="IPR044399">
    <property type="entry name" value="Mb-like_M"/>
</dbReference>
<sequence length="137" mass="16272">MDRLDEETVEQFHDSLDRCGSTSKFLGRFYQIFSASSPEVAARFTDTNFKTQIRALKTSFYMAMLASDKDSEASDYLERIAMRHNHQQLDIKPEFYTLWMDSMIVAVSEFDPQFDHHIEQVWRRFMQPAIEFMSSRY</sequence>
<reference evidence="1 2" key="1">
    <citation type="submission" date="2016-11" db="EMBL/GenBank/DDBJ databases">
        <title>Trade-off between light-utilization and light-protection in marine flavobacteria.</title>
        <authorList>
            <person name="Kumagai Y."/>
        </authorList>
    </citation>
    <scope>NUCLEOTIDE SEQUENCE [LARGE SCALE GENOMIC DNA]</scope>
    <source>
        <strain evidence="1 2">NBRC 107125</strain>
    </source>
</reference>
<evidence type="ECO:0000313" key="1">
    <source>
        <dbReference type="EMBL" id="ARN74737.1"/>
    </source>
</evidence>
<dbReference type="AlphaFoldDB" id="A0A1X9NIM2"/>
<dbReference type="EMBL" id="CP019343">
    <property type="protein sequence ID" value="ARN74737.1"/>
    <property type="molecule type" value="Genomic_DNA"/>
</dbReference>
<keyword evidence="2" id="KW-1185">Reference proteome</keyword>
<dbReference type="CDD" id="cd01040">
    <property type="entry name" value="Mb-like"/>
    <property type="match status" value="1"/>
</dbReference>
<dbReference type="RefSeq" id="WP_085758895.1">
    <property type="nucleotide sequence ID" value="NZ_CP019343.1"/>
</dbReference>
<protein>
    <recommendedName>
        <fullName evidence="3">Globin</fullName>
    </recommendedName>
</protein>
<accession>A0A1X9NIM2</accession>
<dbReference type="GO" id="GO:0020037">
    <property type="term" value="F:heme binding"/>
    <property type="evidence" value="ECO:0007669"/>
    <property type="project" value="InterPro"/>
</dbReference>
<dbReference type="Gene3D" id="1.10.490.10">
    <property type="entry name" value="Globins"/>
    <property type="match status" value="1"/>
</dbReference>
<proteinExistence type="predicted"/>
<dbReference type="Proteomes" id="UP000193450">
    <property type="component" value="Chromosome"/>
</dbReference>
<dbReference type="InterPro" id="IPR012292">
    <property type="entry name" value="Globin/Proto"/>
</dbReference>
<dbReference type="GO" id="GO:0019825">
    <property type="term" value="F:oxygen binding"/>
    <property type="evidence" value="ECO:0007669"/>
    <property type="project" value="InterPro"/>
</dbReference>
<dbReference type="InterPro" id="IPR009050">
    <property type="entry name" value="Globin-like_sf"/>
</dbReference>
<gene>
    <name evidence="1" type="ORF">BST96_11775</name>
</gene>
<evidence type="ECO:0000313" key="2">
    <source>
        <dbReference type="Proteomes" id="UP000193450"/>
    </source>
</evidence>
<dbReference type="STRING" id="716816.BST96_11775"/>
<name>A0A1X9NIM2_9GAMM</name>